<evidence type="ECO:0000313" key="3">
    <source>
        <dbReference type="Proteomes" id="UP001291653"/>
    </source>
</evidence>
<evidence type="ECO:0000256" key="1">
    <source>
        <dbReference type="SAM" id="MobiDB-lite"/>
    </source>
</evidence>
<protein>
    <recommendedName>
        <fullName evidence="4">Secreted protein</fullName>
    </recommendedName>
</protein>
<comment type="caution">
    <text evidence="2">The sequence shown here is derived from an EMBL/GenBank/DDBJ whole genome shotgun (WGS) entry which is preliminary data.</text>
</comment>
<feature type="compositionally biased region" description="Low complexity" evidence="1">
    <location>
        <begin position="1"/>
        <end position="12"/>
    </location>
</feature>
<feature type="region of interest" description="Disordered" evidence="1">
    <location>
        <begin position="1"/>
        <end position="25"/>
    </location>
</feature>
<dbReference type="Proteomes" id="UP001291653">
    <property type="component" value="Unassembled WGS sequence"/>
</dbReference>
<dbReference type="RefSeq" id="WP_323449230.1">
    <property type="nucleotide sequence ID" value="NZ_BSBI01000010.1"/>
</dbReference>
<name>A0ABQ5P4M8_9ACTN</name>
<keyword evidence="3" id="KW-1185">Reference proteome</keyword>
<accession>A0ABQ5P4M8</accession>
<evidence type="ECO:0008006" key="4">
    <source>
        <dbReference type="Google" id="ProtNLM"/>
    </source>
</evidence>
<reference evidence="2 3" key="1">
    <citation type="submission" date="2022-10" db="EMBL/GenBank/DDBJ databases">
        <title>Draft genome sequence of Streptomyces sp. YSPA8.</title>
        <authorList>
            <person name="Moriuchi R."/>
            <person name="Dohra H."/>
            <person name="Yamamura H."/>
            <person name="Kodani S."/>
        </authorList>
    </citation>
    <scope>NUCLEOTIDE SEQUENCE [LARGE SCALE GENOMIC DNA]</scope>
    <source>
        <strain evidence="2 3">YSPA8</strain>
    </source>
</reference>
<sequence length="133" mass="14793">MVILASSSSAHAAPPPQWNKNKKCQQEDLEGRVVLTRHGNGELGWRHFSGRHNIKKCRVVNGPINGKPDKVTGARLEYWGYAINGSRQVKIVVIAQHSRKTADGRYDAGRGQKIGVITAYCKGMNRCPDWVNE</sequence>
<proteinExistence type="predicted"/>
<gene>
    <name evidence="2" type="ORF">SYYSPA8_23010</name>
</gene>
<organism evidence="2 3">
    <name type="scientific">Streptomyces yaizuensis</name>
    <dbReference type="NCBI Taxonomy" id="2989713"/>
    <lineage>
        <taxon>Bacteria</taxon>
        <taxon>Bacillati</taxon>
        <taxon>Actinomycetota</taxon>
        <taxon>Actinomycetes</taxon>
        <taxon>Kitasatosporales</taxon>
        <taxon>Streptomycetaceae</taxon>
        <taxon>Streptomyces</taxon>
    </lineage>
</organism>
<evidence type="ECO:0000313" key="2">
    <source>
        <dbReference type="EMBL" id="GLF97221.1"/>
    </source>
</evidence>
<dbReference type="EMBL" id="BSBI01000010">
    <property type="protein sequence ID" value="GLF97221.1"/>
    <property type="molecule type" value="Genomic_DNA"/>
</dbReference>